<evidence type="ECO:0000313" key="2">
    <source>
        <dbReference type="Proteomes" id="UP000076532"/>
    </source>
</evidence>
<dbReference type="OrthoDB" id="3355826at2759"/>
<dbReference type="EMBL" id="KV417623">
    <property type="protein sequence ID" value="KZP14054.1"/>
    <property type="molecule type" value="Genomic_DNA"/>
</dbReference>
<reference evidence="1 2" key="1">
    <citation type="journal article" date="2016" name="Mol. Biol. Evol.">
        <title>Comparative Genomics of Early-Diverging Mushroom-Forming Fungi Provides Insights into the Origins of Lignocellulose Decay Capabilities.</title>
        <authorList>
            <person name="Nagy L.G."/>
            <person name="Riley R."/>
            <person name="Tritt A."/>
            <person name="Adam C."/>
            <person name="Daum C."/>
            <person name="Floudas D."/>
            <person name="Sun H."/>
            <person name="Yadav J.S."/>
            <person name="Pangilinan J."/>
            <person name="Larsson K.H."/>
            <person name="Matsuura K."/>
            <person name="Barry K."/>
            <person name="Labutti K."/>
            <person name="Kuo R."/>
            <person name="Ohm R.A."/>
            <person name="Bhattacharya S.S."/>
            <person name="Shirouzu T."/>
            <person name="Yoshinaga Y."/>
            <person name="Martin F.M."/>
            <person name="Grigoriev I.V."/>
            <person name="Hibbett D.S."/>
        </authorList>
    </citation>
    <scope>NUCLEOTIDE SEQUENCE [LARGE SCALE GENOMIC DNA]</scope>
    <source>
        <strain evidence="1 2">CBS 109695</strain>
    </source>
</reference>
<keyword evidence="2" id="KW-1185">Reference proteome</keyword>
<dbReference type="Proteomes" id="UP000076532">
    <property type="component" value="Unassembled WGS sequence"/>
</dbReference>
<gene>
    <name evidence="1" type="ORF">FIBSPDRAFT_868647</name>
</gene>
<proteinExistence type="predicted"/>
<sequence>MEERGVEALIEIQHVLFAKIAVGEVGERLDRHLRDEFTRDGKIVWKWQALIVTATNP</sequence>
<accession>A0A166CVX7</accession>
<protein>
    <submittedName>
        <fullName evidence="1">Uncharacterized protein</fullName>
    </submittedName>
</protein>
<dbReference type="AlphaFoldDB" id="A0A166CVX7"/>
<name>A0A166CVX7_9AGAM</name>
<organism evidence="1 2">
    <name type="scientific">Athelia psychrophila</name>
    <dbReference type="NCBI Taxonomy" id="1759441"/>
    <lineage>
        <taxon>Eukaryota</taxon>
        <taxon>Fungi</taxon>
        <taxon>Dikarya</taxon>
        <taxon>Basidiomycota</taxon>
        <taxon>Agaricomycotina</taxon>
        <taxon>Agaricomycetes</taxon>
        <taxon>Agaricomycetidae</taxon>
        <taxon>Atheliales</taxon>
        <taxon>Atheliaceae</taxon>
        <taxon>Athelia</taxon>
    </lineage>
</organism>
<evidence type="ECO:0000313" key="1">
    <source>
        <dbReference type="EMBL" id="KZP14054.1"/>
    </source>
</evidence>